<dbReference type="EC" id="1.3.1.48" evidence="2"/>
<organism evidence="11 12">
    <name type="scientific">Ranitomeya imitator</name>
    <name type="common">mimic poison frog</name>
    <dbReference type="NCBI Taxonomy" id="111125"/>
    <lineage>
        <taxon>Eukaryota</taxon>
        <taxon>Metazoa</taxon>
        <taxon>Chordata</taxon>
        <taxon>Craniata</taxon>
        <taxon>Vertebrata</taxon>
        <taxon>Euteleostomi</taxon>
        <taxon>Amphibia</taxon>
        <taxon>Batrachia</taxon>
        <taxon>Anura</taxon>
        <taxon>Neobatrachia</taxon>
        <taxon>Hyloidea</taxon>
        <taxon>Dendrobatidae</taxon>
        <taxon>Dendrobatinae</taxon>
        <taxon>Ranitomeya</taxon>
    </lineage>
</organism>
<evidence type="ECO:0000259" key="10">
    <source>
        <dbReference type="Pfam" id="PF16884"/>
    </source>
</evidence>
<gene>
    <name evidence="11" type="ORF">RIMI_LOCUS639181</name>
</gene>
<sequence>MKVKRMVLASRPGNDGEPVTENFRLEEADVPEELMDGQVLTQTLYISVDPYLRCRMNEDTGTDYIQAWKINEVLDSGGIGVVEQSRHRNLKPGEIVTRFSWPWQTKCVLEGNSLTKLDPSLVDGHLSHFLSAVGLIGLTAFLGVREKGHVIPGGNQTMVVSGAAGACGSLAGQTQPAVDQLPKSKTDSEPQTSTELDKVSLVEDDPGIFQKFYSRPTAFWRVTPSDSIGQSHVCAIRQSSSSDSSIHPLSVSPNEWLGEKDFTRRCSDTDNDPDRCSVAVWSLEISSDRSPATNAGNQGKHRIGRLLGCSRIIGICGTDEKCLVLTSDLGFDVALNYKEEGLAHKLRAGCPGGVDVYFDNVGGEISDVVISQMTKNSHIILCGQISQYNKDVPYPPPLPPQTEATLKERNITRERFIVLNYADQHEMGLQQLNQWLRTGKLKVKETVVQGIENTAGAFVSMMKGGNIGKQIVKISE</sequence>
<feature type="region of interest" description="Disordered" evidence="8">
    <location>
        <begin position="175"/>
        <end position="197"/>
    </location>
</feature>
<name>A0ABN9KQZ7_9NEOB</name>
<keyword evidence="3" id="KW-0560">Oxidoreductase</keyword>
<accession>A0ABN9KQZ7</accession>
<comment type="catalytic activity">
    <reaction evidence="5">
        <text>13,14-dihydro-15-oxo-prostaglandin F1alpha + NADP(+) = 15-oxoprostaglandin F1alpha + NADPH + H(+)</text>
        <dbReference type="Rhea" id="RHEA:50592"/>
        <dbReference type="ChEBI" id="CHEBI:15378"/>
        <dbReference type="ChEBI" id="CHEBI:57783"/>
        <dbReference type="ChEBI" id="CHEBI:58349"/>
        <dbReference type="ChEBI" id="CHEBI:79072"/>
        <dbReference type="ChEBI" id="CHEBI:133411"/>
    </reaction>
    <physiologicalReaction direction="right-to-left" evidence="5">
        <dbReference type="Rhea" id="RHEA:50594"/>
    </physiologicalReaction>
</comment>
<dbReference type="InterPro" id="IPR011032">
    <property type="entry name" value="GroES-like_sf"/>
</dbReference>
<dbReference type="Gene3D" id="3.90.180.10">
    <property type="entry name" value="Medium-chain alcohol dehydrogenases, catalytic domain"/>
    <property type="match status" value="1"/>
</dbReference>
<dbReference type="Proteomes" id="UP001176940">
    <property type="component" value="Unassembled WGS sequence"/>
</dbReference>
<feature type="domain" description="Oxidoreductase N-terminal" evidence="10">
    <location>
        <begin position="4"/>
        <end position="117"/>
    </location>
</feature>
<dbReference type="SUPFAM" id="SSF51735">
    <property type="entry name" value="NAD(P)-binding Rossmann-fold domains"/>
    <property type="match status" value="2"/>
</dbReference>
<comment type="caution">
    <text evidence="11">The sequence shown here is derived from an EMBL/GenBank/DDBJ whole genome shotgun (WGS) entry which is preliminary data.</text>
</comment>
<comment type="similarity">
    <text evidence="1">Belongs to the NADP-dependent oxidoreductase L4BD family.</text>
</comment>
<dbReference type="InterPro" id="IPR036291">
    <property type="entry name" value="NAD(P)-bd_dom_sf"/>
</dbReference>
<dbReference type="Gene3D" id="3.40.50.720">
    <property type="entry name" value="NAD(P)-binding Rossmann-like Domain"/>
    <property type="match status" value="1"/>
</dbReference>
<reference evidence="11" key="1">
    <citation type="submission" date="2023-07" db="EMBL/GenBank/DDBJ databases">
        <authorList>
            <person name="Stuckert A."/>
        </authorList>
    </citation>
    <scope>NUCLEOTIDE SEQUENCE</scope>
</reference>
<dbReference type="InterPro" id="IPR013149">
    <property type="entry name" value="ADH-like_C"/>
</dbReference>
<dbReference type="InterPro" id="IPR041694">
    <property type="entry name" value="ADH_N_2"/>
</dbReference>
<dbReference type="PANTHER" id="PTHR43205">
    <property type="entry name" value="PROSTAGLANDIN REDUCTASE"/>
    <property type="match status" value="1"/>
</dbReference>
<evidence type="ECO:0000259" key="9">
    <source>
        <dbReference type="Pfam" id="PF00107"/>
    </source>
</evidence>
<dbReference type="InterPro" id="IPR045010">
    <property type="entry name" value="MDR_fam"/>
</dbReference>
<protein>
    <recommendedName>
        <fullName evidence="4">15-oxoprostaglandin 13-reductase</fullName>
        <ecNumber evidence="2">1.3.1.48</ecNumber>
    </recommendedName>
    <alternativeName>
        <fullName evidence="4">15-oxoprostaglandin 13-reductase</fullName>
    </alternativeName>
</protein>
<dbReference type="SUPFAM" id="SSF50129">
    <property type="entry name" value="GroES-like"/>
    <property type="match status" value="1"/>
</dbReference>
<evidence type="ECO:0000256" key="3">
    <source>
        <dbReference type="ARBA" id="ARBA00023002"/>
    </source>
</evidence>
<dbReference type="Pfam" id="PF00107">
    <property type="entry name" value="ADH_zinc_N"/>
    <property type="match status" value="1"/>
</dbReference>
<evidence type="ECO:0000256" key="6">
    <source>
        <dbReference type="ARBA" id="ARBA00048290"/>
    </source>
</evidence>
<dbReference type="PANTHER" id="PTHR43205:SF5">
    <property type="entry name" value="PROSTAGLANDIN REDUCTASE 2"/>
    <property type="match status" value="1"/>
</dbReference>
<keyword evidence="12" id="KW-1185">Reference proteome</keyword>
<evidence type="ECO:0000313" key="11">
    <source>
        <dbReference type="EMBL" id="CAJ0917929.1"/>
    </source>
</evidence>
<dbReference type="EMBL" id="CAUEEQ010000780">
    <property type="protein sequence ID" value="CAJ0917929.1"/>
    <property type="molecule type" value="Genomic_DNA"/>
</dbReference>
<evidence type="ECO:0000256" key="1">
    <source>
        <dbReference type="ARBA" id="ARBA00010460"/>
    </source>
</evidence>
<comment type="catalytic activity">
    <reaction evidence="6">
        <text>13,14-dihydro-15-oxo-PGF2alpha + NADP(+) = 15-oxoprostaglandin F2alpha + NADPH + H(+)</text>
        <dbReference type="Rhea" id="RHEA:50588"/>
        <dbReference type="ChEBI" id="CHEBI:15378"/>
        <dbReference type="ChEBI" id="CHEBI:57783"/>
        <dbReference type="ChEBI" id="CHEBI:58349"/>
        <dbReference type="ChEBI" id="CHEBI:133374"/>
        <dbReference type="ChEBI" id="CHEBI:133409"/>
    </reaction>
    <physiologicalReaction direction="right-to-left" evidence="6">
        <dbReference type="Rhea" id="RHEA:50590"/>
    </physiologicalReaction>
</comment>
<evidence type="ECO:0000256" key="8">
    <source>
        <dbReference type="SAM" id="MobiDB-lite"/>
    </source>
</evidence>
<feature type="domain" description="Alcohol dehydrogenase-like C-terminal" evidence="9">
    <location>
        <begin position="305"/>
        <end position="411"/>
    </location>
</feature>
<comment type="catalytic activity">
    <reaction evidence="7">
        <text>13,14-dihydro-15-oxo-prostaglandin E1 + NADP(+) = 15-oxoprostaglandin E1 + NADPH + H(+)</text>
        <dbReference type="Rhea" id="RHEA:50584"/>
        <dbReference type="ChEBI" id="CHEBI:15378"/>
        <dbReference type="ChEBI" id="CHEBI:57401"/>
        <dbReference type="ChEBI" id="CHEBI:57783"/>
        <dbReference type="ChEBI" id="CHEBI:58349"/>
        <dbReference type="ChEBI" id="CHEBI:133408"/>
    </reaction>
    <physiologicalReaction direction="right-to-left" evidence="7">
        <dbReference type="Rhea" id="RHEA:50586"/>
    </physiologicalReaction>
</comment>
<evidence type="ECO:0000256" key="2">
    <source>
        <dbReference type="ARBA" id="ARBA00011981"/>
    </source>
</evidence>
<evidence type="ECO:0000256" key="4">
    <source>
        <dbReference type="ARBA" id="ARBA00033119"/>
    </source>
</evidence>
<proteinExistence type="inferred from homology"/>
<evidence type="ECO:0000313" key="12">
    <source>
        <dbReference type="Proteomes" id="UP001176940"/>
    </source>
</evidence>
<evidence type="ECO:0000256" key="5">
    <source>
        <dbReference type="ARBA" id="ARBA00047878"/>
    </source>
</evidence>
<dbReference type="Pfam" id="PF16884">
    <property type="entry name" value="ADH_N_2"/>
    <property type="match status" value="1"/>
</dbReference>
<evidence type="ECO:0000256" key="7">
    <source>
        <dbReference type="ARBA" id="ARBA00049070"/>
    </source>
</evidence>